<sequence>MEALQQQLGHAAPPHLAWQHAISANCWLCSLRPDLLLDSLGLRSPSPARPHCAPAAAGPEAGPAAA</sequence>
<reference evidence="2 3" key="1">
    <citation type="submission" date="2020-02" db="EMBL/GenBank/DDBJ databases">
        <title>Draft genome sequence of Haematococcus lacustris strain NIES-144.</title>
        <authorList>
            <person name="Morimoto D."/>
            <person name="Nakagawa S."/>
            <person name="Yoshida T."/>
            <person name="Sawayama S."/>
        </authorList>
    </citation>
    <scope>NUCLEOTIDE SEQUENCE [LARGE SCALE GENOMIC DNA]</scope>
    <source>
        <strain evidence="2 3">NIES-144</strain>
    </source>
</reference>
<protein>
    <submittedName>
        <fullName evidence="2">Uncharacterized protein</fullName>
    </submittedName>
</protein>
<feature type="region of interest" description="Disordered" evidence="1">
    <location>
        <begin position="46"/>
        <end position="66"/>
    </location>
</feature>
<organism evidence="2 3">
    <name type="scientific">Haematococcus lacustris</name>
    <name type="common">Green alga</name>
    <name type="synonym">Haematococcus pluvialis</name>
    <dbReference type="NCBI Taxonomy" id="44745"/>
    <lineage>
        <taxon>Eukaryota</taxon>
        <taxon>Viridiplantae</taxon>
        <taxon>Chlorophyta</taxon>
        <taxon>core chlorophytes</taxon>
        <taxon>Chlorophyceae</taxon>
        <taxon>CS clade</taxon>
        <taxon>Chlamydomonadales</taxon>
        <taxon>Haematococcaceae</taxon>
        <taxon>Haematococcus</taxon>
    </lineage>
</organism>
<evidence type="ECO:0000256" key="1">
    <source>
        <dbReference type="SAM" id="MobiDB-lite"/>
    </source>
</evidence>
<evidence type="ECO:0000313" key="3">
    <source>
        <dbReference type="Proteomes" id="UP000485058"/>
    </source>
</evidence>
<accession>A0A6A0AC67</accession>
<keyword evidence="3" id="KW-1185">Reference proteome</keyword>
<feature type="compositionally biased region" description="Low complexity" evidence="1">
    <location>
        <begin position="53"/>
        <end position="66"/>
    </location>
</feature>
<dbReference type="AlphaFoldDB" id="A0A6A0AC67"/>
<proteinExistence type="predicted"/>
<gene>
    <name evidence="2" type="ORF">HaLaN_29309</name>
</gene>
<evidence type="ECO:0000313" key="2">
    <source>
        <dbReference type="EMBL" id="GFH30450.1"/>
    </source>
</evidence>
<comment type="caution">
    <text evidence="2">The sequence shown here is derived from an EMBL/GenBank/DDBJ whole genome shotgun (WGS) entry which is preliminary data.</text>
</comment>
<dbReference type="EMBL" id="BLLF01004910">
    <property type="protein sequence ID" value="GFH30450.1"/>
    <property type="molecule type" value="Genomic_DNA"/>
</dbReference>
<name>A0A6A0AC67_HAELA</name>
<dbReference type="Proteomes" id="UP000485058">
    <property type="component" value="Unassembled WGS sequence"/>
</dbReference>